<dbReference type="PANTHER" id="PTHR30168">
    <property type="entry name" value="PUTATIVE MEMBRANE PROTEIN YPFJ"/>
    <property type="match status" value="1"/>
</dbReference>
<evidence type="ECO:0000256" key="3">
    <source>
        <dbReference type="ARBA" id="ARBA00022989"/>
    </source>
</evidence>
<evidence type="ECO:0000256" key="6">
    <source>
        <dbReference type="SAM" id="Phobius"/>
    </source>
</evidence>
<evidence type="ECO:0000256" key="5">
    <source>
        <dbReference type="SAM" id="MobiDB-lite"/>
    </source>
</evidence>
<dbReference type="EMBL" id="BAAANC010000002">
    <property type="protein sequence ID" value="GAA1530664.1"/>
    <property type="molecule type" value="Genomic_DNA"/>
</dbReference>
<reference evidence="7 8" key="1">
    <citation type="journal article" date="2019" name="Int. J. Syst. Evol. Microbiol.">
        <title>The Global Catalogue of Microorganisms (GCM) 10K type strain sequencing project: providing services to taxonomists for standard genome sequencing and annotation.</title>
        <authorList>
            <consortium name="The Broad Institute Genomics Platform"/>
            <consortium name="The Broad Institute Genome Sequencing Center for Infectious Disease"/>
            <person name="Wu L."/>
            <person name="Ma J."/>
        </authorList>
    </citation>
    <scope>NUCLEOTIDE SEQUENCE [LARGE SCALE GENOMIC DNA]</scope>
    <source>
        <strain evidence="7 8">JCM 14303</strain>
    </source>
</reference>
<sequence>MANDGAPKPGHFLPGGDGDQAATTPPAAPPQPSAARFAPLAVEHAPAAGTMPAGAPVEQASTTASSAEGATVPGGPASTTAPSAEGATVPGGPASTTAPSAEGARAPGGQAPSPSSFPTPTGGTGWTPGAGTTPLAAPTPRLGAEAPAGPPPLQGSRIGPPPPGDAAVAAFNARYRPEPIPFVPKKRSKLLVAGGILGVIVLVGGVAFGGLKLLASYDDYVANPIGKPSVVGTDEPVQVKPAEAVPDAVLTGQSKLYTTGKLKAVGCKEPAYRPTTKDNVRAYNETLLSCLNKAWEPVVRATGAEFNPPKLVIFDNGQETACGVHDKAVNTYCPADGGVLAMQWEDWPEDYADNRPLARVDLAYDLGYMYALHVQHLTGIFEAAGSMQDTAPNEKARLELDRRQALQAACLASVFLTTEKATFPLRGDLLKQYQWRSKNSGDELTEDKVRDHGSRKSVEQWMARGFASGDPAACNTFTATPAKVS</sequence>
<dbReference type="Proteomes" id="UP001500363">
    <property type="component" value="Unassembled WGS sequence"/>
</dbReference>
<protein>
    <recommendedName>
        <fullName evidence="9">Metalloprotease</fullName>
    </recommendedName>
</protein>
<dbReference type="PANTHER" id="PTHR30168:SF0">
    <property type="entry name" value="INNER MEMBRANE PROTEIN"/>
    <property type="match status" value="1"/>
</dbReference>
<evidence type="ECO:0000313" key="7">
    <source>
        <dbReference type="EMBL" id="GAA1530664.1"/>
    </source>
</evidence>
<accession>A0ABN2B0W2</accession>
<comment type="caution">
    <text evidence="7">The sequence shown here is derived from an EMBL/GenBank/DDBJ whole genome shotgun (WGS) entry which is preliminary data.</text>
</comment>
<dbReference type="InterPro" id="IPR007343">
    <property type="entry name" value="Uncharacterised_pept_Zn_put"/>
</dbReference>
<comment type="subcellular location">
    <subcellularLocation>
        <location evidence="1">Membrane</location>
        <topology evidence="1">Single-pass membrane protein</topology>
    </subcellularLocation>
</comment>
<feature type="compositionally biased region" description="Low complexity" evidence="5">
    <location>
        <begin position="129"/>
        <end position="147"/>
    </location>
</feature>
<dbReference type="Pfam" id="PF04228">
    <property type="entry name" value="Zn_peptidase"/>
    <property type="match status" value="1"/>
</dbReference>
<name>A0ABN2B0W2_9ACTN</name>
<keyword evidence="8" id="KW-1185">Reference proteome</keyword>
<evidence type="ECO:0000256" key="4">
    <source>
        <dbReference type="ARBA" id="ARBA00023136"/>
    </source>
</evidence>
<feature type="region of interest" description="Disordered" evidence="5">
    <location>
        <begin position="1"/>
        <end position="165"/>
    </location>
</feature>
<gene>
    <name evidence="7" type="ORF">GCM10009741_35780</name>
</gene>
<evidence type="ECO:0000256" key="2">
    <source>
        <dbReference type="ARBA" id="ARBA00022692"/>
    </source>
</evidence>
<keyword evidence="2 6" id="KW-0812">Transmembrane</keyword>
<evidence type="ECO:0000313" key="8">
    <source>
        <dbReference type="Proteomes" id="UP001500363"/>
    </source>
</evidence>
<evidence type="ECO:0008006" key="9">
    <source>
        <dbReference type="Google" id="ProtNLM"/>
    </source>
</evidence>
<evidence type="ECO:0000256" key="1">
    <source>
        <dbReference type="ARBA" id="ARBA00004167"/>
    </source>
</evidence>
<organism evidence="7 8">
    <name type="scientific">Kribbella lupini</name>
    <dbReference type="NCBI Taxonomy" id="291602"/>
    <lineage>
        <taxon>Bacteria</taxon>
        <taxon>Bacillati</taxon>
        <taxon>Actinomycetota</taxon>
        <taxon>Actinomycetes</taxon>
        <taxon>Propionibacteriales</taxon>
        <taxon>Kribbellaceae</taxon>
        <taxon>Kribbella</taxon>
    </lineage>
</organism>
<feature type="compositionally biased region" description="Low complexity" evidence="5">
    <location>
        <begin position="111"/>
        <end position="121"/>
    </location>
</feature>
<keyword evidence="3 6" id="KW-1133">Transmembrane helix</keyword>
<keyword evidence="4 6" id="KW-0472">Membrane</keyword>
<feature type="compositionally biased region" description="Pro residues" evidence="5">
    <location>
        <begin position="148"/>
        <end position="164"/>
    </location>
</feature>
<proteinExistence type="predicted"/>
<feature type="transmembrane region" description="Helical" evidence="6">
    <location>
        <begin position="190"/>
        <end position="211"/>
    </location>
</feature>
<feature type="compositionally biased region" description="Low complexity" evidence="5">
    <location>
        <begin position="33"/>
        <end position="71"/>
    </location>
</feature>